<name>A0A8J2Z6C1_9GAMM</name>
<gene>
    <name evidence="1" type="ORF">GCM10010995_22340</name>
</gene>
<dbReference type="AlphaFoldDB" id="A0A8J2Z6C1"/>
<evidence type="ECO:0008006" key="3">
    <source>
        <dbReference type="Google" id="ProtNLM"/>
    </source>
</evidence>
<accession>A0A8J2Z6C1</accession>
<dbReference type="RefSeq" id="WP_117003557.1">
    <property type="nucleotide sequence ID" value="NZ_BMJS01000031.1"/>
</dbReference>
<sequence>MLRKIIKSLIPSRGEVFFDLFVEAAQNVHFSASLLVDIVNEENAYKATELMAKLRQQRQNAVDINKKIIVELNEQFITPIDRGDIFHLSGIMLKLTKRIIKINKKMQIYAIDSKVDDCLIRSVVTLQEITKSLCDLLIAFKNKDGQKLKLASQRATELDENVVEDLGDAIDQIKKADYDTLTTIKLKEVFKAVESAVDTSATLCDSVMRIYVKEI</sequence>
<reference evidence="1" key="2">
    <citation type="submission" date="2020-09" db="EMBL/GenBank/DDBJ databases">
        <authorList>
            <person name="Sun Q."/>
            <person name="Zhou Y."/>
        </authorList>
    </citation>
    <scope>NUCLEOTIDE SEQUENCE</scope>
    <source>
        <strain evidence="1">CGMCC 1.15758</strain>
    </source>
</reference>
<organism evidence="1 2">
    <name type="scientific">Cysteiniphilum litorale</name>
    <dbReference type="NCBI Taxonomy" id="2056700"/>
    <lineage>
        <taxon>Bacteria</taxon>
        <taxon>Pseudomonadati</taxon>
        <taxon>Pseudomonadota</taxon>
        <taxon>Gammaproteobacteria</taxon>
        <taxon>Thiotrichales</taxon>
        <taxon>Fastidiosibacteraceae</taxon>
        <taxon>Cysteiniphilum</taxon>
    </lineage>
</organism>
<evidence type="ECO:0000313" key="1">
    <source>
        <dbReference type="EMBL" id="GGG04384.1"/>
    </source>
</evidence>
<protein>
    <recommendedName>
        <fullName evidence="3">Phosphate transport regulator</fullName>
    </recommendedName>
</protein>
<dbReference type="EMBL" id="BMJS01000031">
    <property type="protein sequence ID" value="GGG04384.1"/>
    <property type="molecule type" value="Genomic_DNA"/>
</dbReference>
<dbReference type="Gene3D" id="1.20.58.220">
    <property type="entry name" value="Phosphate transport system protein phou homolog 2, domain 2"/>
    <property type="match status" value="1"/>
</dbReference>
<dbReference type="InterPro" id="IPR052912">
    <property type="entry name" value="UPF0111_domain"/>
</dbReference>
<reference evidence="1" key="1">
    <citation type="journal article" date="2014" name="Int. J. Syst. Evol. Microbiol.">
        <title>Complete genome sequence of Corynebacterium casei LMG S-19264T (=DSM 44701T), isolated from a smear-ripened cheese.</title>
        <authorList>
            <consortium name="US DOE Joint Genome Institute (JGI-PGF)"/>
            <person name="Walter F."/>
            <person name="Albersmeier A."/>
            <person name="Kalinowski J."/>
            <person name="Ruckert C."/>
        </authorList>
    </citation>
    <scope>NUCLEOTIDE SEQUENCE</scope>
    <source>
        <strain evidence="1">CGMCC 1.15758</strain>
    </source>
</reference>
<dbReference type="PANTHER" id="PTHR37298:SF1">
    <property type="entry name" value="UPF0111 PROTEIN YKAA"/>
    <property type="match status" value="1"/>
</dbReference>
<comment type="caution">
    <text evidence="1">The sequence shown here is derived from an EMBL/GenBank/DDBJ whole genome shotgun (WGS) entry which is preliminary data.</text>
</comment>
<dbReference type="Proteomes" id="UP000636949">
    <property type="component" value="Unassembled WGS sequence"/>
</dbReference>
<dbReference type="PANTHER" id="PTHR37298">
    <property type="entry name" value="UPF0111 PROTEIN YKAA"/>
    <property type="match status" value="1"/>
</dbReference>
<proteinExistence type="predicted"/>
<evidence type="ECO:0000313" key="2">
    <source>
        <dbReference type="Proteomes" id="UP000636949"/>
    </source>
</evidence>
<keyword evidence="2" id="KW-1185">Reference proteome</keyword>
<dbReference type="InterPro" id="IPR038078">
    <property type="entry name" value="PhoU-like_sf"/>
</dbReference>
<dbReference type="OrthoDB" id="9797568at2"/>